<name>A0AA38ZXR6_VITRO</name>
<feature type="compositionally biased region" description="Polar residues" evidence="2">
    <location>
        <begin position="1756"/>
        <end position="1786"/>
    </location>
</feature>
<dbReference type="EMBL" id="JARBHA010000007">
    <property type="protein sequence ID" value="KAJ9697263.1"/>
    <property type="molecule type" value="Genomic_DNA"/>
</dbReference>
<dbReference type="Proteomes" id="UP001168098">
    <property type="component" value="Unassembled WGS sequence"/>
</dbReference>
<gene>
    <name evidence="5" type="ORF">PVL29_009173</name>
</gene>
<feature type="region of interest" description="Disordered" evidence="2">
    <location>
        <begin position="1738"/>
        <end position="1880"/>
    </location>
</feature>
<dbReference type="SMART" id="SM00573">
    <property type="entry name" value="HSA"/>
    <property type="match status" value="1"/>
</dbReference>
<evidence type="ECO:0000313" key="6">
    <source>
        <dbReference type="Proteomes" id="UP001168098"/>
    </source>
</evidence>
<feature type="compositionally biased region" description="Low complexity" evidence="2">
    <location>
        <begin position="1661"/>
        <end position="1670"/>
    </location>
</feature>
<feature type="compositionally biased region" description="Polar residues" evidence="2">
    <location>
        <begin position="1642"/>
        <end position="1655"/>
    </location>
</feature>
<proteinExistence type="predicted"/>
<feature type="region of interest" description="Disordered" evidence="2">
    <location>
        <begin position="481"/>
        <end position="541"/>
    </location>
</feature>
<feature type="region of interest" description="Disordered" evidence="2">
    <location>
        <begin position="1487"/>
        <end position="1549"/>
    </location>
</feature>
<dbReference type="SMART" id="SM00717">
    <property type="entry name" value="SANT"/>
    <property type="match status" value="1"/>
</dbReference>
<dbReference type="CDD" id="cd00167">
    <property type="entry name" value="SANT"/>
    <property type="match status" value="1"/>
</dbReference>
<dbReference type="PANTHER" id="PTHR46774">
    <property type="entry name" value="CHROMATIN MODIFICATION-RELATED PROTEIN EAF1 A-RELATED"/>
    <property type="match status" value="1"/>
</dbReference>
<feature type="compositionally biased region" description="Low complexity" evidence="2">
    <location>
        <begin position="1955"/>
        <end position="2009"/>
    </location>
</feature>
<evidence type="ECO:0000259" key="3">
    <source>
        <dbReference type="PROSITE" id="PS50090"/>
    </source>
</evidence>
<feature type="compositionally biased region" description="Polar residues" evidence="2">
    <location>
        <begin position="484"/>
        <end position="510"/>
    </location>
</feature>
<feature type="compositionally biased region" description="Low complexity" evidence="2">
    <location>
        <begin position="1591"/>
        <end position="1606"/>
    </location>
</feature>
<accession>A0AA38ZXR6</accession>
<feature type="compositionally biased region" description="Low complexity" evidence="2">
    <location>
        <begin position="1317"/>
        <end position="1338"/>
    </location>
</feature>
<feature type="compositionally biased region" description="Polar residues" evidence="2">
    <location>
        <begin position="1913"/>
        <end position="1945"/>
    </location>
</feature>
<feature type="region of interest" description="Disordered" evidence="2">
    <location>
        <begin position="1310"/>
        <end position="1356"/>
    </location>
</feature>
<reference evidence="5 6" key="1">
    <citation type="journal article" date="2023" name="BMC Biotechnol.">
        <title>Vitis rotundifolia cv Carlos genome sequencing.</title>
        <authorList>
            <person name="Huff M."/>
            <person name="Hulse-Kemp A."/>
            <person name="Scheffler B."/>
            <person name="Youngblood R."/>
            <person name="Simpson S."/>
            <person name="Babiker E."/>
            <person name="Staton M."/>
        </authorList>
    </citation>
    <scope>NUCLEOTIDE SEQUENCE [LARGE SCALE GENOMIC DNA]</scope>
    <source>
        <tissue evidence="5">Leaf</tissue>
    </source>
</reference>
<feature type="compositionally biased region" description="Basic residues" evidence="2">
    <location>
        <begin position="989"/>
        <end position="998"/>
    </location>
</feature>
<dbReference type="GO" id="GO:0035267">
    <property type="term" value="C:NuA4 histone acetyltransferase complex"/>
    <property type="evidence" value="ECO:0007669"/>
    <property type="project" value="InterPro"/>
</dbReference>
<feature type="compositionally biased region" description="Low complexity" evidence="2">
    <location>
        <begin position="1677"/>
        <end position="1686"/>
    </location>
</feature>
<feature type="compositionally biased region" description="Low complexity" evidence="2">
    <location>
        <begin position="1518"/>
        <end position="1531"/>
    </location>
</feature>
<feature type="compositionally biased region" description="Polar residues" evidence="2">
    <location>
        <begin position="937"/>
        <end position="961"/>
    </location>
</feature>
<feature type="region of interest" description="Disordered" evidence="2">
    <location>
        <begin position="1913"/>
        <end position="2025"/>
    </location>
</feature>
<feature type="compositionally biased region" description="Polar residues" evidence="2">
    <location>
        <begin position="1808"/>
        <end position="1820"/>
    </location>
</feature>
<dbReference type="PROSITE" id="PS50090">
    <property type="entry name" value="MYB_LIKE"/>
    <property type="match status" value="1"/>
</dbReference>
<feature type="compositionally biased region" description="Low complexity" evidence="2">
    <location>
        <begin position="1170"/>
        <end position="1182"/>
    </location>
</feature>
<feature type="domain" description="Myb-like" evidence="3">
    <location>
        <begin position="1113"/>
        <end position="1165"/>
    </location>
</feature>
<evidence type="ECO:0000256" key="1">
    <source>
        <dbReference type="ARBA" id="ARBA00022853"/>
    </source>
</evidence>
<sequence length="2025" mass="219657">MHGCSSGTAILVNAEVDSMGGVVDGGVGIGSKPSPRRAAIEKAQAELRQEYDVREERRRELEFLEKGGNPLDFKLGHAASVSVQSTSLTDQHPEQIVTSEAKGSFALTASPHGDSVESSGRPGGPTVCEPNSADNLLLFDGENEILDRNSLHPSRRNNIVPSEQSSQVDGSQNAKESEDSAIFRPYARRNRSRSNRDGARSSSADIVPSRGGHGSSLPARHGSRDAKGSISETNFNNQKDHNVSPISDPKSVSSNGDVVFKVVAPENQLDMVLDGVRAVEATSSLTKGSVPESNFDATSSKWDNQHIQSVQVDIQQTLTDVASADPDPVGGREQVVSAGPECLPSAATVKSENETSSGQLNGFSNLKRERKILPNEGQNSGAAFGTKGLDSESSCTQTSLSIDGNNDSDQCTVPKNVDSNGNPSEQMLAFEGTPNIAGDEMVKEVNEAKDVDSCAIINDALDSVHQNHKGNGSVVVVEEEIHRSQSGSQNEVKHPSNIQGMEQNDHSVSNTDRKPGDMPGDISNPTKEGLSTGRPQGSMGSSICELPEATLSRKGSFTAPDLQTCAGNRLRIMDKAHEDSILEEARIIEAKRKRIAELSVGALPLEYHRKSHWDFVLEEMAWLANDFAQERLWKITTAAQICYHISFTSRLRFEAQKQCQKQKKAAHALAKAVMQFWHSAEVLLHGDDPGVGPKNCKYELVGSRRIDGNEVPVDKIGEANMEASKELEHPGKPVQAYAVRFLKYNNSLVPPVQAEAPLTPERLSDSGIVDMLWEDRFTEESLFYTVPAGAMETYRKSIESHLVQCEKTGSSMQEEVETSMYDAVAEFGSQENCYDEDEGETSTYYLPSGFEGSKPSKYPQKKKKNPIKPYNARPYEMGSDFPYGHCTIGAQQSTFMGKRPANSLNVGSIPTKRVRTASRQRGLSPFGAGVTGCVQAPNKTDASSGDTSSFQDDQSTLHGGSQIQKSLEVESVVDFEKQLPFDSAEVSTKPKKKKKPKHLQGSTYEQRWQLDSTVHNEQRDHSKKRSEGHHFESNGSSGLFGQHSSKKPKIIKHSVDNTFDNITPISGSIPSPVASQMSNMSNPNKIIRMIGVRDRGRKAKGLKLPAGQPGSGSPWSVFEDQALVVLVHDMGANWELVSDAINSTLQFKCIFRKPKECKERHKILMDRTAGDGADSAEDSGSSQPYPSTLPGIPKGSARQLFQHLQGPMLEETLKSHFEKIILIGQQHHYRRSQNDNQEPKQLAPVHGSHVFALTQVCPNNLNGGPLTPVDLCDATTSSSDIMSLGYQGSHNSGLAISNQGSVASMLPASGANSPLQGSSNVVLGSNLSSPSGPLNPSVRDNRYSVPRATSLPVDEQQRMQQYGPMLSSRNIQQPSLPVPGTLQGTDRSVRMLAGGNGVGVVSGLNRSIPMPRPGFQGIASSTMLNSGSMLSSSMVGMPSPVNMHSGASPSQGNSMFRPREALHMIRPGHNPEHQRQMMVPEHQMQVSQGNSQGVPAFNGMGSAFSNQTVPPVQPYPIHSQQQHQMSSQQSHVLGNPHHPHLQGPNHTTSTQQAYAIRVAKERQLQQRMLHQQQQFASSNNLMPHVQPQPQLPMSSSVQNSSQIHSQTSQPVTLPPLTASSPMTPISSQEQQKHHLPPHGLNRNPQINASGLTNQIGKPRQRQPQQQFQQTGRHHPQQRQQSQSQQQAKLLKGMGRGNMLMHHGLSVDPSHLNGLSTAPGSHATEKGEQVMHLMQGQSLYSGSGVNPVQPAKPLVPQSANQSQRPAPASSKQLQQMPPHSDNSNQGQAPAVPSGHATLSAPHQVVPPSVMTSNHQQLQMQPSPHHKQVNTQPHVQRMLQPNRQANSDRASKSQTDQAQADPQPVNNTSQMSTAAVSQAGMESSTMVSTAGASQWKAPESYKESLYDSGITNPATQVGSIGSPSMTSSAGGESVPSISGSVQRQLSGSLPHAHNGGSQWQQQQLQQPSTPPSLLQQHQHQHQQQEQQSQQQQSPQQQLPQQQQSQQQQHLQPGQGSMYIRPTNSRLE</sequence>
<feature type="region of interest" description="Disordered" evidence="2">
    <location>
        <begin position="833"/>
        <end position="873"/>
    </location>
</feature>
<feature type="compositionally biased region" description="Polar residues" evidence="2">
    <location>
        <begin position="391"/>
        <end position="409"/>
    </location>
</feature>
<feature type="compositionally biased region" description="Polar residues" evidence="2">
    <location>
        <begin position="1000"/>
        <end position="1013"/>
    </location>
</feature>
<dbReference type="PANTHER" id="PTHR46774:SF3">
    <property type="entry name" value="CHROMATIN MODIFICATION-RELATED PROTEIN EAF1 A-RELATED"/>
    <property type="match status" value="1"/>
</dbReference>
<feature type="region of interest" description="Disordered" evidence="2">
    <location>
        <begin position="1581"/>
        <end position="1722"/>
    </location>
</feature>
<dbReference type="Pfam" id="PF13921">
    <property type="entry name" value="Myb_DNA-bind_6"/>
    <property type="match status" value="1"/>
</dbReference>
<feature type="region of interest" description="Disordered" evidence="2">
    <location>
        <begin position="374"/>
        <end position="409"/>
    </location>
</feature>
<feature type="region of interest" description="Disordered" evidence="2">
    <location>
        <begin position="1169"/>
        <end position="1194"/>
    </location>
</feature>
<evidence type="ECO:0000259" key="4">
    <source>
        <dbReference type="PROSITE" id="PS51204"/>
    </source>
</evidence>
<keyword evidence="6" id="KW-1185">Reference proteome</keyword>
<evidence type="ECO:0000256" key="2">
    <source>
        <dbReference type="SAM" id="MobiDB-lite"/>
    </source>
</evidence>
<feature type="compositionally biased region" description="Polar residues" evidence="2">
    <location>
        <begin position="156"/>
        <end position="174"/>
    </location>
</feature>
<keyword evidence="1" id="KW-0156">Chromatin regulator</keyword>
<dbReference type="PROSITE" id="PS51204">
    <property type="entry name" value="HSA"/>
    <property type="match status" value="1"/>
</dbReference>
<evidence type="ECO:0008006" key="7">
    <source>
        <dbReference type="Google" id="ProtNLM"/>
    </source>
</evidence>
<dbReference type="InterPro" id="IPR044798">
    <property type="entry name" value="EAF1A/B"/>
</dbReference>
<protein>
    <recommendedName>
        <fullName evidence="7">Chromatin modification-related protein EAF1 B-like</fullName>
    </recommendedName>
</protein>
<feature type="domain" description="HSA" evidence="4">
    <location>
        <begin position="600"/>
        <end position="675"/>
    </location>
</feature>
<dbReference type="Pfam" id="PF07529">
    <property type="entry name" value="HSA"/>
    <property type="match status" value="1"/>
</dbReference>
<dbReference type="GO" id="GO:0006325">
    <property type="term" value="P:chromatin organization"/>
    <property type="evidence" value="ECO:0007669"/>
    <property type="project" value="UniProtKB-KW"/>
</dbReference>
<feature type="region of interest" description="Disordered" evidence="2">
    <location>
        <begin position="984"/>
        <end position="1044"/>
    </location>
</feature>
<organism evidence="5 6">
    <name type="scientific">Vitis rotundifolia</name>
    <name type="common">Muscadine grape</name>
    <dbReference type="NCBI Taxonomy" id="103349"/>
    <lineage>
        <taxon>Eukaryota</taxon>
        <taxon>Viridiplantae</taxon>
        <taxon>Streptophyta</taxon>
        <taxon>Embryophyta</taxon>
        <taxon>Tracheophyta</taxon>
        <taxon>Spermatophyta</taxon>
        <taxon>Magnoliopsida</taxon>
        <taxon>eudicotyledons</taxon>
        <taxon>Gunneridae</taxon>
        <taxon>Pentapetalae</taxon>
        <taxon>rosids</taxon>
        <taxon>Vitales</taxon>
        <taxon>Vitaceae</taxon>
        <taxon>Viteae</taxon>
        <taxon>Vitis</taxon>
    </lineage>
</organism>
<feature type="compositionally biased region" description="Polar residues" evidence="2">
    <location>
        <begin position="1607"/>
        <end position="1629"/>
    </location>
</feature>
<feature type="region of interest" description="Disordered" evidence="2">
    <location>
        <begin position="917"/>
        <end position="961"/>
    </location>
</feature>
<feature type="region of interest" description="Disordered" evidence="2">
    <location>
        <begin position="148"/>
        <end position="253"/>
    </location>
</feature>
<feature type="compositionally biased region" description="Polar residues" evidence="2">
    <location>
        <begin position="1827"/>
        <end position="1880"/>
    </location>
</feature>
<evidence type="ECO:0000313" key="5">
    <source>
        <dbReference type="EMBL" id="KAJ9697263.1"/>
    </source>
</evidence>
<comment type="caution">
    <text evidence="5">The sequence shown here is derived from an EMBL/GenBank/DDBJ whole genome shotgun (WGS) entry which is preliminary data.</text>
</comment>
<dbReference type="InterPro" id="IPR001005">
    <property type="entry name" value="SANT/Myb"/>
</dbReference>
<dbReference type="InterPro" id="IPR014012">
    <property type="entry name" value="HSA_dom"/>
</dbReference>
<feature type="region of interest" description="Disordered" evidence="2">
    <location>
        <begin position="106"/>
        <end position="133"/>
    </location>
</feature>